<proteinExistence type="predicted"/>
<organism evidence="2 3">
    <name type="scientific">Stephania yunnanensis</name>
    <dbReference type="NCBI Taxonomy" id="152371"/>
    <lineage>
        <taxon>Eukaryota</taxon>
        <taxon>Viridiplantae</taxon>
        <taxon>Streptophyta</taxon>
        <taxon>Embryophyta</taxon>
        <taxon>Tracheophyta</taxon>
        <taxon>Spermatophyta</taxon>
        <taxon>Magnoliopsida</taxon>
        <taxon>Ranunculales</taxon>
        <taxon>Menispermaceae</taxon>
        <taxon>Menispermoideae</taxon>
        <taxon>Cissampelideae</taxon>
        <taxon>Stephania</taxon>
    </lineage>
</organism>
<keyword evidence="3" id="KW-1185">Reference proteome</keyword>
<comment type="caution">
    <text evidence="2">The sequence shown here is derived from an EMBL/GenBank/DDBJ whole genome shotgun (WGS) entry which is preliminary data.</text>
</comment>
<name>A0AAP0Q785_9MAGN</name>
<evidence type="ECO:0000313" key="3">
    <source>
        <dbReference type="Proteomes" id="UP001420932"/>
    </source>
</evidence>
<feature type="region of interest" description="Disordered" evidence="1">
    <location>
        <begin position="69"/>
        <end position="108"/>
    </location>
</feature>
<dbReference type="EMBL" id="JBBNAF010000001">
    <property type="protein sequence ID" value="KAK9169433.1"/>
    <property type="molecule type" value="Genomic_DNA"/>
</dbReference>
<dbReference type="AlphaFoldDB" id="A0AAP0Q785"/>
<reference evidence="2 3" key="1">
    <citation type="submission" date="2024-01" db="EMBL/GenBank/DDBJ databases">
        <title>Genome assemblies of Stephania.</title>
        <authorList>
            <person name="Yang L."/>
        </authorList>
    </citation>
    <scope>NUCLEOTIDE SEQUENCE [LARGE SCALE GENOMIC DNA]</scope>
    <source>
        <strain evidence="2">YNDBR</strain>
        <tissue evidence="2">Leaf</tissue>
    </source>
</reference>
<sequence>MVWFNDISHPFIENPERSTIGDEDVNIYDGVRQAVDVIKAWKALPPHESDKAVAVKMADEALKLLTMFGFPTPSQPKSTPTEGATSSKRKPTTSAPPPSQQKGKKARK</sequence>
<dbReference type="Proteomes" id="UP001420932">
    <property type="component" value="Unassembled WGS sequence"/>
</dbReference>
<evidence type="ECO:0000313" key="2">
    <source>
        <dbReference type="EMBL" id="KAK9169433.1"/>
    </source>
</evidence>
<feature type="compositionally biased region" description="Polar residues" evidence="1">
    <location>
        <begin position="75"/>
        <end position="86"/>
    </location>
</feature>
<protein>
    <submittedName>
        <fullName evidence="2">Uncharacterized protein</fullName>
    </submittedName>
</protein>
<evidence type="ECO:0000256" key="1">
    <source>
        <dbReference type="SAM" id="MobiDB-lite"/>
    </source>
</evidence>
<accession>A0AAP0Q785</accession>
<gene>
    <name evidence="2" type="ORF">Syun_001573</name>
</gene>